<proteinExistence type="predicted"/>
<dbReference type="RefSeq" id="WP_187755304.1">
    <property type="nucleotide sequence ID" value="NZ_JABURY010000015.1"/>
</dbReference>
<dbReference type="EMBL" id="JABURY010000015">
    <property type="protein sequence ID" value="MBC9130856.1"/>
    <property type="molecule type" value="Genomic_DNA"/>
</dbReference>
<evidence type="ECO:0000313" key="1">
    <source>
        <dbReference type="EMBL" id="MBC9130856.1"/>
    </source>
</evidence>
<gene>
    <name evidence="1" type="ORF">FcAc13_05980</name>
</gene>
<sequence length="102" mass="11808">MNKKLYTGAYLLNNSENSNYYGIIDGSYSLKNNIDKCKILIRKTDVKNLLITEKEISFELNSVQLDVLAKVSREVFENLRVLKLLSNRNKLNESGYIEEDDE</sequence>
<organism evidence="1 2">
    <name type="scientific">Frischella japonica</name>
    <dbReference type="NCBI Taxonomy" id="2741544"/>
    <lineage>
        <taxon>Bacteria</taxon>
        <taxon>Pseudomonadati</taxon>
        <taxon>Pseudomonadota</taxon>
        <taxon>Gammaproteobacteria</taxon>
        <taxon>Orbales</taxon>
        <taxon>Orbaceae</taxon>
        <taxon>Frischella</taxon>
    </lineage>
</organism>
<accession>A0ABR7QXA5</accession>
<name>A0ABR7QXA5_9GAMM</name>
<comment type="caution">
    <text evidence="1">The sequence shown here is derived from an EMBL/GenBank/DDBJ whole genome shotgun (WGS) entry which is preliminary data.</text>
</comment>
<dbReference type="Proteomes" id="UP000651208">
    <property type="component" value="Unassembled WGS sequence"/>
</dbReference>
<reference evidence="1 2" key="1">
    <citation type="submission" date="2020-06" db="EMBL/GenBank/DDBJ databases">
        <title>Frischella cerana isolated from Apis cerana gut homogenate.</title>
        <authorList>
            <person name="Wolter L.A."/>
            <person name="Suenami S."/>
            <person name="Miyazaki R."/>
        </authorList>
    </citation>
    <scope>NUCLEOTIDE SEQUENCE [LARGE SCALE GENOMIC DNA]</scope>
    <source>
        <strain evidence="1 2">Ac13</strain>
    </source>
</reference>
<protein>
    <submittedName>
        <fullName evidence="1">Uncharacterized protein</fullName>
    </submittedName>
</protein>
<keyword evidence="2" id="KW-1185">Reference proteome</keyword>
<evidence type="ECO:0000313" key="2">
    <source>
        <dbReference type="Proteomes" id="UP000651208"/>
    </source>
</evidence>